<feature type="transmembrane region" description="Helical" evidence="8">
    <location>
        <begin position="195"/>
        <end position="215"/>
    </location>
</feature>
<evidence type="ECO:0000313" key="10">
    <source>
        <dbReference type="Proteomes" id="UP000199182"/>
    </source>
</evidence>
<feature type="transmembrane region" description="Helical" evidence="8">
    <location>
        <begin position="37"/>
        <end position="56"/>
    </location>
</feature>
<evidence type="ECO:0000313" key="9">
    <source>
        <dbReference type="EMBL" id="SDN00608.1"/>
    </source>
</evidence>
<comment type="similarity">
    <text evidence="2">Belongs to the auxin efflux carrier (TC 2.A.69) family.</text>
</comment>
<evidence type="ECO:0008006" key="11">
    <source>
        <dbReference type="Google" id="ProtNLM"/>
    </source>
</evidence>
<evidence type="ECO:0000256" key="4">
    <source>
        <dbReference type="ARBA" id="ARBA00022475"/>
    </source>
</evidence>
<feature type="transmembrane region" description="Helical" evidence="8">
    <location>
        <begin position="128"/>
        <end position="149"/>
    </location>
</feature>
<keyword evidence="4" id="KW-1003">Cell membrane</keyword>
<protein>
    <recommendedName>
        <fullName evidence="11">AEC family transporter</fullName>
    </recommendedName>
</protein>
<feature type="transmembrane region" description="Helical" evidence="8">
    <location>
        <begin position="288"/>
        <end position="307"/>
    </location>
</feature>
<keyword evidence="5 8" id="KW-0812">Transmembrane</keyword>
<accession>A0A1G9XUY7</accession>
<feature type="transmembrane region" description="Helical" evidence="8">
    <location>
        <begin position="6"/>
        <end position="25"/>
    </location>
</feature>
<evidence type="ECO:0000256" key="3">
    <source>
        <dbReference type="ARBA" id="ARBA00022448"/>
    </source>
</evidence>
<dbReference type="InterPro" id="IPR038770">
    <property type="entry name" value="Na+/solute_symporter_sf"/>
</dbReference>
<dbReference type="GO" id="GO:0055085">
    <property type="term" value="P:transmembrane transport"/>
    <property type="evidence" value="ECO:0007669"/>
    <property type="project" value="InterPro"/>
</dbReference>
<dbReference type="PANTHER" id="PTHR36838">
    <property type="entry name" value="AUXIN EFFLUX CARRIER FAMILY PROTEIN"/>
    <property type="match status" value="1"/>
</dbReference>
<evidence type="ECO:0000256" key="8">
    <source>
        <dbReference type="SAM" id="Phobius"/>
    </source>
</evidence>
<dbReference type="GO" id="GO:0005886">
    <property type="term" value="C:plasma membrane"/>
    <property type="evidence" value="ECO:0007669"/>
    <property type="project" value="UniProtKB-SubCell"/>
</dbReference>
<evidence type="ECO:0000256" key="7">
    <source>
        <dbReference type="ARBA" id="ARBA00023136"/>
    </source>
</evidence>
<gene>
    <name evidence="9" type="ORF">SAMN05192585_10954</name>
</gene>
<dbReference type="InterPro" id="IPR004776">
    <property type="entry name" value="Mem_transp_PIN-like"/>
</dbReference>
<keyword evidence="3" id="KW-0813">Transport</keyword>
<name>A0A1G9XUY7_9FIRM</name>
<dbReference type="Gene3D" id="1.20.1530.20">
    <property type="match status" value="1"/>
</dbReference>
<keyword evidence="6 8" id="KW-1133">Transmembrane helix</keyword>
<feature type="transmembrane region" description="Helical" evidence="8">
    <location>
        <begin position="68"/>
        <end position="91"/>
    </location>
</feature>
<feature type="transmembrane region" description="Helical" evidence="8">
    <location>
        <begin position="170"/>
        <end position="189"/>
    </location>
</feature>
<feature type="transmembrane region" description="Helical" evidence="8">
    <location>
        <begin position="255"/>
        <end position="276"/>
    </location>
</feature>
<feature type="transmembrane region" description="Helical" evidence="8">
    <location>
        <begin position="227"/>
        <end position="249"/>
    </location>
</feature>
<evidence type="ECO:0000256" key="2">
    <source>
        <dbReference type="ARBA" id="ARBA00010145"/>
    </source>
</evidence>
<comment type="subcellular location">
    <subcellularLocation>
        <location evidence="1">Cell membrane</location>
        <topology evidence="1">Multi-pass membrane protein</topology>
    </subcellularLocation>
</comment>
<organism evidence="9 10">
    <name type="scientific">Acetanaerobacterium elongatum</name>
    <dbReference type="NCBI Taxonomy" id="258515"/>
    <lineage>
        <taxon>Bacteria</taxon>
        <taxon>Bacillati</taxon>
        <taxon>Bacillota</taxon>
        <taxon>Clostridia</taxon>
        <taxon>Eubacteriales</taxon>
        <taxon>Oscillospiraceae</taxon>
        <taxon>Acetanaerobacterium</taxon>
    </lineage>
</organism>
<dbReference type="EMBL" id="FNID01000009">
    <property type="protein sequence ID" value="SDN00608.1"/>
    <property type="molecule type" value="Genomic_DNA"/>
</dbReference>
<evidence type="ECO:0000256" key="1">
    <source>
        <dbReference type="ARBA" id="ARBA00004651"/>
    </source>
</evidence>
<dbReference type="AlphaFoldDB" id="A0A1G9XUY7"/>
<dbReference type="PANTHER" id="PTHR36838:SF4">
    <property type="entry name" value="AUXIN EFFLUX CARRIER FAMILY PROTEIN"/>
    <property type="match status" value="1"/>
</dbReference>
<evidence type="ECO:0000256" key="5">
    <source>
        <dbReference type="ARBA" id="ARBA00022692"/>
    </source>
</evidence>
<evidence type="ECO:0000256" key="6">
    <source>
        <dbReference type="ARBA" id="ARBA00022989"/>
    </source>
</evidence>
<dbReference type="STRING" id="258515.SAMN05192585_10954"/>
<dbReference type="RefSeq" id="WP_162840314.1">
    <property type="nucleotide sequence ID" value="NZ_FNID01000009.1"/>
</dbReference>
<keyword evidence="10" id="KW-1185">Reference proteome</keyword>
<sequence length="313" mass="33379">MNDFIFSLNAVLPIFLIMSAGYLLSRLKVFTPPFVEKANNVCFTVFLPVLLFYNISSSDFKTAFNLKTLLFGVGGTTLLCVLMSVIVPLIIKQNPRRGVIIQALFRSNFLLLGVPLCTRLTGCEGTQAASLMAAFVIPTFNLLATVVLARYSFNGKPKFTAVAKKVLLNPLIIASVIGLAFSLAGIRLPEAVNSAVSDVAAIATPLALLMLGAGFEFKAVPHNARALTAVLFLKLLVFPALMLSLAALAGFDKTGYAVLLCVFGTPIAVSSYVMAVREKADGELAGQLVVISSAVSAVTMFVLVYVSRLFGLL</sequence>
<keyword evidence="7 8" id="KW-0472">Membrane</keyword>
<reference evidence="9 10" key="1">
    <citation type="submission" date="2016-10" db="EMBL/GenBank/DDBJ databases">
        <authorList>
            <person name="de Groot N.N."/>
        </authorList>
    </citation>
    <scope>NUCLEOTIDE SEQUENCE [LARGE SCALE GENOMIC DNA]</scope>
    <source>
        <strain evidence="9 10">CGMCC 1.5012</strain>
    </source>
</reference>
<proteinExistence type="inferred from homology"/>
<dbReference type="Proteomes" id="UP000199182">
    <property type="component" value="Unassembled WGS sequence"/>
</dbReference>
<dbReference type="Pfam" id="PF03547">
    <property type="entry name" value="Mem_trans"/>
    <property type="match status" value="1"/>
</dbReference>